<dbReference type="Proteomes" id="UP000679126">
    <property type="component" value="Unassembled WGS sequence"/>
</dbReference>
<dbReference type="EMBL" id="JAGHKP010000001">
    <property type="protein sequence ID" value="MBO9151358.1"/>
    <property type="molecule type" value="Genomic_DNA"/>
</dbReference>
<evidence type="ECO:0000313" key="6">
    <source>
        <dbReference type="EMBL" id="MBO9151358.1"/>
    </source>
</evidence>
<dbReference type="InterPro" id="IPR000866">
    <property type="entry name" value="AhpC/TSA"/>
</dbReference>
<evidence type="ECO:0000256" key="4">
    <source>
        <dbReference type="ARBA" id="ARBA00023284"/>
    </source>
</evidence>
<dbReference type="InterPro" id="IPR050553">
    <property type="entry name" value="Thioredoxin_ResA/DsbE_sf"/>
</dbReference>
<dbReference type="PANTHER" id="PTHR42852:SF6">
    <property type="entry name" value="THIOL:DISULFIDE INTERCHANGE PROTEIN DSBE"/>
    <property type="match status" value="1"/>
</dbReference>
<dbReference type="InterPro" id="IPR025380">
    <property type="entry name" value="DUF4369"/>
</dbReference>
<dbReference type="SUPFAM" id="SSF52833">
    <property type="entry name" value="Thioredoxin-like"/>
    <property type="match status" value="2"/>
</dbReference>
<dbReference type="PANTHER" id="PTHR42852">
    <property type="entry name" value="THIOL:DISULFIDE INTERCHANGE PROTEIN DSBE"/>
    <property type="match status" value="1"/>
</dbReference>
<protein>
    <submittedName>
        <fullName evidence="6">AhpC/TSA family protein</fullName>
    </submittedName>
</protein>
<evidence type="ECO:0000313" key="7">
    <source>
        <dbReference type="Proteomes" id="UP000679126"/>
    </source>
</evidence>
<keyword evidence="3" id="KW-1015">Disulfide bond</keyword>
<dbReference type="InterPro" id="IPR017937">
    <property type="entry name" value="Thioredoxin_CS"/>
</dbReference>
<name>A0ABS3YAJ4_9BACT</name>
<evidence type="ECO:0000256" key="1">
    <source>
        <dbReference type="ARBA" id="ARBA00004196"/>
    </source>
</evidence>
<dbReference type="PROSITE" id="PS00194">
    <property type="entry name" value="THIOREDOXIN_1"/>
    <property type="match status" value="1"/>
</dbReference>
<dbReference type="InterPro" id="IPR013766">
    <property type="entry name" value="Thioredoxin_domain"/>
</dbReference>
<dbReference type="InterPro" id="IPR036249">
    <property type="entry name" value="Thioredoxin-like_sf"/>
</dbReference>
<dbReference type="Gene3D" id="3.40.30.10">
    <property type="entry name" value="Glutaredoxin"/>
    <property type="match status" value="1"/>
</dbReference>
<proteinExistence type="predicted"/>
<dbReference type="PROSITE" id="PS51352">
    <property type="entry name" value="THIOREDOXIN_2"/>
    <property type="match status" value="1"/>
</dbReference>
<comment type="caution">
    <text evidence="6">The sequence shown here is derived from an EMBL/GenBank/DDBJ whole genome shotgun (WGS) entry which is preliminary data.</text>
</comment>
<keyword evidence="7" id="KW-1185">Reference proteome</keyword>
<dbReference type="CDD" id="cd02966">
    <property type="entry name" value="TlpA_like_family"/>
    <property type="match status" value="1"/>
</dbReference>
<comment type="subcellular location">
    <subcellularLocation>
        <location evidence="1">Cell envelope</location>
    </subcellularLocation>
</comment>
<reference evidence="7" key="1">
    <citation type="submission" date="2021-03" db="EMBL/GenBank/DDBJ databases">
        <title>Assistant Professor.</title>
        <authorList>
            <person name="Huq M.A."/>
        </authorList>
    </citation>
    <scope>NUCLEOTIDE SEQUENCE [LARGE SCALE GENOMIC DNA]</scope>
    <source>
        <strain evidence="7">MAH-28</strain>
    </source>
</reference>
<evidence type="ECO:0000256" key="2">
    <source>
        <dbReference type="ARBA" id="ARBA00022748"/>
    </source>
</evidence>
<dbReference type="Pfam" id="PF14289">
    <property type="entry name" value="DUF4369"/>
    <property type="match status" value="1"/>
</dbReference>
<feature type="domain" description="Thioredoxin" evidence="5">
    <location>
        <begin position="245"/>
        <end position="398"/>
    </location>
</feature>
<sequence length="399" mass="43851">MKQISLLVAACLCQAAVQGQSFTLTGTVEGQRSGYVYLTYPIGGDSYHTDSVQLKDGKFSFTGNINGPAMSSLTLERPAAMSYDADMASLFLEPAAMTATLKKGSLKTAVLHGSKAQDDMELLNTARKPVMDGLAPLSAEYNKRNMAYIAARKAEKDSASLAAMLDGLEAVKDKMEPYYEKMNAVDKDFIAKHPSSYATAYLLRFRISNMSLQEAEAAYNRMSPAVQQSGFGKEIKKEVESLRSGSPGSVAYIFSKTDINGQPLSLGDFKGRYVLVDFWASWCVPCRKGNPHLKQLYAKYKGKGLEIIGISDDDSRPEEWKKAVAHDGIGIWKHVLRGLDMEKRRRKEPNPEDISDRYGIHSLPTKILIDPKGVIVGRYGGGGENDEAMDRKLAEVFGN</sequence>
<organism evidence="6 7">
    <name type="scientific">Chitinophaga chungangae</name>
    <dbReference type="NCBI Taxonomy" id="2821488"/>
    <lineage>
        <taxon>Bacteria</taxon>
        <taxon>Pseudomonadati</taxon>
        <taxon>Bacteroidota</taxon>
        <taxon>Chitinophagia</taxon>
        <taxon>Chitinophagales</taxon>
        <taxon>Chitinophagaceae</taxon>
        <taxon>Chitinophaga</taxon>
    </lineage>
</organism>
<keyword evidence="4" id="KW-0676">Redox-active center</keyword>
<accession>A0ABS3YAJ4</accession>
<evidence type="ECO:0000256" key="3">
    <source>
        <dbReference type="ARBA" id="ARBA00023157"/>
    </source>
</evidence>
<dbReference type="Pfam" id="PF00578">
    <property type="entry name" value="AhpC-TSA"/>
    <property type="match status" value="1"/>
</dbReference>
<gene>
    <name evidence="6" type="ORF">J7I43_04005</name>
</gene>
<evidence type="ECO:0000259" key="5">
    <source>
        <dbReference type="PROSITE" id="PS51352"/>
    </source>
</evidence>
<dbReference type="RefSeq" id="WP_209143487.1">
    <property type="nucleotide sequence ID" value="NZ_JAGHKP010000001.1"/>
</dbReference>
<keyword evidence="2" id="KW-0201">Cytochrome c-type biogenesis</keyword>